<dbReference type="PROSITE" id="PS00839">
    <property type="entry name" value="SUMT_1"/>
    <property type="match status" value="1"/>
</dbReference>
<keyword evidence="8" id="KW-0520">NAD</keyword>
<feature type="domain" description="Siroheme synthase central" evidence="17">
    <location>
        <begin position="104"/>
        <end position="127"/>
    </location>
</feature>
<organism evidence="18 19">
    <name type="scientific">Muricoccus pecuniae</name>
    <dbReference type="NCBI Taxonomy" id="693023"/>
    <lineage>
        <taxon>Bacteria</taxon>
        <taxon>Pseudomonadati</taxon>
        <taxon>Pseudomonadota</taxon>
        <taxon>Alphaproteobacteria</taxon>
        <taxon>Acetobacterales</taxon>
        <taxon>Roseomonadaceae</taxon>
        <taxon>Muricoccus</taxon>
    </lineage>
</organism>
<dbReference type="GO" id="GO:0043115">
    <property type="term" value="F:precorrin-2 dehydrogenase activity"/>
    <property type="evidence" value="ECO:0007669"/>
    <property type="project" value="UniProtKB-EC"/>
</dbReference>
<feature type="domain" description="Sirohaem synthase dimerisation" evidence="16">
    <location>
        <begin position="133"/>
        <end position="190"/>
    </location>
</feature>
<feature type="domain" description="Tetrapyrrole methylase" evidence="15">
    <location>
        <begin position="201"/>
        <end position="410"/>
    </location>
</feature>
<feature type="active site" description="Proton donor" evidence="14">
    <location>
        <position position="253"/>
    </location>
</feature>
<evidence type="ECO:0000256" key="7">
    <source>
        <dbReference type="ARBA" id="ARBA00023002"/>
    </source>
</evidence>
<dbReference type="InterPro" id="IPR019478">
    <property type="entry name" value="Sirohaem_synthase_dimer_dom"/>
</dbReference>
<evidence type="ECO:0000256" key="12">
    <source>
        <dbReference type="ARBA" id="ARBA00025705"/>
    </source>
</evidence>
<keyword evidence="19" id="KW-1185">Reference proteome</keyword>
<dbReference type="InterPro" id="IPR000878">
    <property type="entry name" value="4pyrrol_Mease"/>
</dbReference>
<dbReference type="SUPFAM" id="SSF75615">
    <property type="entry name" value="Siroheme synthase middle domains-like"/>
    <property type="match status" value="1"/>
</dbReference>
<dbReference type="Pfam" id="PF14824">
    <property type="entry name" value="Sirohm_synth_M"/>
    <property type="match status" value="1"/>
</dbReference>
<dbReference type="InterPro" id="IPR012409">
    <property type="entry name" value="Sirohaem_synth"/>
</dbReference>
<protein>
    <submittedName>
        <fullName evidence="18">Uroporphyrin-III C-methyltransferase/precorrin-2 dehydrogenase/sirohydrochlorin ferrochelatase</fullName>
        <ecNumber evidence="18">1.3.1.76</ecNumber>
        <ecNumber evidence="18">2.1.1.107</ecNumber>
        <ecNumber evidence="18">4.99.1.4</ecNumber>
    </submittedName>
</protein>
<sequence>MRHFPAFLDLSGRVAFVLGEGEAVEMKAGLLARAGAVLHRAGRFGGEHGEVLPEGCAIAIGAGAPEEDLRALSAHCLARGVPVNIVDRTELCSFVMPAIVDRAPITIGISTGGAAPVLARLVRQRIETVLPPSLGRLAALAGRFKDAIRRALPDTAARRRFLDAALAGPVADLALAGREEEAEAAFATALGAAEARPGGIVHLVGAGPGAPDLLTLRALRLLGEADVIVHDRLVGEGVLDLARRDAERIYVGKQRAMHCLPQEAINDLLVRLARKGKRVVRLKGGDPFVFGRGGEELEACRAAGVPCEVVPGVTAALACGAASGIPLTHRDHARSLTLATGHTRDGRLDLDFAALARPGQTLAIYMGVSTLPALRDGLVAAGLDPDTPAALIESGATGAQRVLRDTLGRVADRAGEWHTGGPVMTLIGSVTAAGEGAGTFAEAGRSVAELRPA</sequence>
<dbReference type="EMBL" id="JACIJD010000007">
    <property type="protein sequence ID" value="MBB5693865.1"/>
    <property type="molecule type" value="Genomic_DNA"/>
</dbReference>
<dbReference type="PIRSF" id="PIRSF036426">
    <property type="entry name" value="Sirohaem_synth"/>
    <property type="match status" value="1"/>
</dbReference>
<accession>A0A840XZG2</accession>
<evidence type="ECO:0000313" key="18">
    <source>
        <dbReference type="EMBL" id="MBB5693865.1"/>
    </source>
</evidence>
<dbReference type="NCBIfam" id="TIGR01470">
    <property type="entry name" value="cysG_Nterm"/>
    <property type="match status" value="1"/>
</dbReference>
<comment type="caution">
    <text evidence="18">The sequence shown here is derived from an EMBL/GenBank/DDBJ whole genome shotgun (WGS) entry which is preliminary data.</text>
</comment>
<keyword evidence="9 18" id="KW-0456">Lyase</keyword>
<dbReference type="Pfam" id="PF10414">
    <property type="entry name" value="CysG_dimeriser"/>
    <property type="match status" value="1"/>
</dbReference>
<keyword evidence="6" id="KW-0949">S-adenosyl-L-methionine</keyword>
<dbReference type="RefSeq" id="WP_184516822.1">
    <property type="nucleotide sequence ID" value="NZ_JACIJD010000007.1"/>
</dbReference>
<dbReference type="InterPro" id="IPR035996">
    <property type="entry name" value="4pyrrol_Methylase_sf"/>
</dbReference>
<gene>
    <name evidence="18" type="ORF">FHS87_001902</name>
</gene>
<reference evidence="18 19" key="1">
    <citation type="submission" date="2020-08" db="EMBL/GenBank/DDBJ databases">
        <title>Genomic Encyclopedia of Type Strains, Phase IV (KMG-IV): sequencing the most valuable type-strain genomes for metagenomic binning, comparative biology and taxonomic classification.</title>
        <authorList>
            <person name="Goeker M."/>
        </authorList>
    </citation>
    <scope>NUCLEOTIDE SEQUENCE [LARGE SCALE GENOMIC DNA]</scope>
    <source>
        <strain evidence="18 19">DSM 25622</strain>
    </source>
</reference>
<evidence type="ECO:0000256" key="10">
    <source>
        <dbReference type="ARBA" id="ARBA00023244"/>
    </source>
</evidence>
<dbReference type="UniPathway" id="UPA00262">
    <property type="reaction ID" value="UER00211"/>
</dbReference>
<dbReference type="GO" id="GO:0051266">
    <property type="term" value="F:sirohydrochlorin ferrochelatase activity"/>
    <property type="evidence" value="ECO:0007669"/>
    <property type="project" value="UniProtKB-EC"/>
</dbReference>
<dbReference type="InterPro" id="IPR050161">
    <property type="entry name" value="Siro_Cobalamin_biosynth"/>
</dbReference>
<dbReference type="InterPro" id="IPR037115">
    <property type="entry name" value="Sirohaem_synt_dimer_dom_sf"/>
</dbReference>
<dbReference type="InterPro" id="IPR014776">
    <property type="entry name" value="4pyrrole_Mease_sub2"/>
</dbReference>
<evidence type="ECO:0000259" key="16">
    <source>
        <dbReference type="Pfam" id="PF10414"/>
    </source>
</evidence>
<evidence type="ECO:0000256" key="2">
    <source>
        <dbReference type="ARBA" id="ARBA00005879"/>
    </source>
</evidence>
<evidence type="ECO:0000256" key="3">
    <source>
        <dbReference type="ARBA" id="ARBA00022573"/>
    </source>
</evidence>
<dbReference type="GO" id="GO:0009236">
    <property type="term" value="P:cobalamin biosynthetic process"/>
    <property type="evidence" value="ECO:0007669"/>
    <property type="project" value="UniProtKB-KW"/>
</dbReference>
<dbReference type="EC" id="2.1.1.107" evidence="18"/>
<keyword evidence="11" id="KW-0511">Multifunctional enzyme</keyword>
<evidence type="ECO:0000256" key="8">
    <source>
        <dbReference type="ARBA" id="ARBA00023027"/>
    </source>
</evidence>
<dbReference type="InterPro" id="IPR003043">
    <property type="entry name" value="Uropor_MeTrfase_CS"/>
</dbReference>
<evidence type="ECO:0000256" key="14">
    <source>
        <dbReference type="PIRSR" id="PIRSR036426-1"/>
    </source>
</evidence>
<keyword evidence="3" id="KW-0169">Cobalamin biosynthesis</keyword>
<keyword evidence="4 18" id="KW-0489">Methyltransferase</keyword>
<dbReference type="AlphaFoldDB" id="A0A840XZG2"/>
<dbReference type="Gene3D" id="3.40.1010.10">
    <property type="entry name" value="Cobalt-precorrin-4 Transmethylase, Domain 1"/>
    <property type="match status" value="1"/>
</dbReference>
<evidence type="ECO:0000256" key="4">
    <source>
        <dbReference type="ARBA" id="ARBA00022603"/>
    </source>
</evidence>
<evidence type="ECO:0000313" key="19">
    <source>
        <dbReference type="Proteomes" id="UP000580654"/>
    </source>
</evidence>
<evidence type="ECO:0000256" key="9">
    <source>
        <dbReference type="ARBA" id="ARBA00023239"/>
    </source>
</evidence>
<dbReference type="GO" id="GO:0051287">
    <property type="term" value="F:NAD binding"/>
    <property type="evidence" value="ECO:0007669"/>
    <property type="project" value="InterPro"/>
</dbReference>
<keyword evidence="7 18" id="KW-0560">Oxidoreductase</keyword>
<dbReference type="CDD" id="cd11642">
    <property type="entry name" value="SUMT"/>
    <property type="match status" value="1"/>
</dbReference>
<evidence type="ECO:0000259" key="17">
    <source>
        <dbReference type="Pfam" id="PF14824"/>
    </source>
</evidence>
<dbReference type="SUPFAM" id="SSF53790">
    <property type="entry name" value="Tetrapyrrole methylase"/>
    <property type="match status" value="1"/>
</dbReference>
<dbReference type="SUPFAM" id="SSF51735">
    <property type="entry name" value="NAD(P)-binding Rossmann-fold domains"/>
    <property type="match status" value="1"/>
</dbReference>
<comment type="catalytic activity">
    <reaction evidence="13">
        <text>precorrin-2 + NAD(+) = sirohydrochlorin + NADH + 2 H(+)</text>
        <dbReference type="Rhea" id="RHEA:15613"/>
        <dbReference type="ChEBI" id="CHEBI:15378"/>
        <dbReference type="ChEBI" id="CHEBI:57540"/>
        <dbReference type="ChEBI" id="CHEBI:57945"/>
        <dbReference type="ChEBI" id="CHEBI:58351"/>
        <dbReference type="ChEBI" id="CHEBI:58827"/>
        <dbReference type="EC" id="1.3.1.76"/>
    </reaction>
</comment>
<keyword evidence="10" id="KW-0627">Porphyrin biosynthesis</keyword>
<dbReference type="PANTHER" id="PTHR45790">
    <property type="entry name" value="SIROHEME SYNTHASE-RELATED"/>
    <property type="match status" value="1"/>
</dbReference>
<dbReference type="Pfam" id="PF00590">
    <property type="entry name" value="TP_methylase"/>
    <property type="match status" value="1"/>
</dbReference>
<dbReference type="InterPro" id="IPR006366">
    <property type="entry name" value="CobA/CysG_C"/>
</dbReference>
<dbReference type="Gene3D" id="3.30.950.10">
    <property type="entry name" value="Methyltransferase, Cobalt-precorrin-4 Transmethylase, Domain 2"/>
    <property type="match status" value="1"/>
</dbReference>
<dbReference type="InterPro" id="IPR006367">
    <property type="entry name" value="Sirohaem_synthase_N"/>
</dbReference>
<name>A0A840XZG2_9PROT</name>
<dbReference type="FunFam" id="3.40.1010.10:FF:000001">
    <property type="entry name" value="Siroheme synthase"/>
    <property type="match status" value="1"/>
</dbReference>
<dbReference type="EC" id="1.3.1.76" evidence="18"/>
<dbReference type="InterPro" id="IPR028281">
    <property type="entry name" value="Sirohaem_synthase_central"/>
</dbReference>
<evidence type="ECO:0000259" key="15">
    <source>
        <dbReference type="Pfam" id="PF00590"/>
    </source>
</evidence>
<evidence type="ECO:0000256" key="11">
    <source>
        <dbReference type="ARBA" id="ARBA00023268"/>
    </source>
</evidence>
<evidence type="ECO:0000256" key="6">
    <source>
        <dbReference type="ARBA" id="ARBA00022691"/>
    </source>
</evidence>
<dbReference type="PANTHER" id="PTHR45790:SF3">
    <property type="entry name" value="S-ADENOSYL-L-METHIONINE-DEPENDENT UROPORPHYRINOGEN III METHYLTRANSFERASE, CHLOROPLASTIC"/>
    <property type="match status" value="1"/>
</dbReference>
<proteinExistence type="inferred from homology"/>
<comment type="similarity">
    <text evidence="2">Belongs to the precorrin methyltransferase family.</text>
</comment>
<comment type="pathway">
    <text evidence="12">Porphyrin-containing compound metabolism; siroheme biosynthesis; precorrin-2 from uroporphyrinogen III: step 1/1.</text>
</comment>
<dbReference type="NCBIfam" id="TIGR01469">
    <property type="entry name" value="cobA_cysG_Cterm"/>
    <property type="match status" value="1"/>
</dbReference>
<evidence type="ECO:0000256" key="5">
    <source>
        <dbReference type="ARBA" id="ARBA00022679"/>
    </source>
</evidence>
<dbReference type="NCBIfam" id="NF007922">
    <property type="entry name" value="PRK10637.1"/>
    <property type="match status" value="1"/>
</dbReference>
<dbReference type="InterPro" id="IPR036291">
    <property type="entry name" value="NAD(P)-bd_dom_sf"/>
</dbReference>
<dbReference type="GO" id="GO:0019354">
    <property type="term" value="P:siroheme biosynthetic process"/>
    <property type="evidence" value="ECO:0007669"/>
    <property type="project" value="UniProtKB-UniPathway"/>
</dbReference>
<comment type="pathway">
    <text evidence="1">Porphyrin-containing compound metabolism; siroheme biosynthesis; sirohydrochlorin from precorrin-2: step 1/1.</text>
</comment>
<keyword evidence="5 18" id="KW-0808">Transferase</keyword>
<evidence type="ECO:0000256" key="1">
    <source>
        <dbReference type="ARBA" id="ARBA00005010"/>
    </source>
</evidence>
<dbReference type="InterPro" id="IPR014777">
    <property type="entry name" value="4pyrrole_Mease_sub1"/>
</dbReference>
<dbReference type="GO" id="GO:0004851">
    <property type="term" value="F:uroporphyrin-III C-methyltransferase activity"/>
    <property type="evidence" value="ECO:0007669"/>
    <property type="project" value="UniProtKB-EC"/>
</dbReference>
<dbReference type="GO" id="GO:0032259">
    <property type="term" value="P:methylation"/>
    <property type="evidence" value="ECO:0007669"/>
    <property type="project" value="UniProtKB-KW"/>
</dbReference>
<dbReference type="Gene3D" id="3.30.160.110">
    <property type="entry name" value="Siroheme synthase, domain 2"/>
    <property type="match status" value="1"/>
</dbReference>
<feature type="active site" description="Proton acceptor" evidence="14">
    <location>
        <position position="231"/>
    </location>
</feature>
<dbReference type="Proteomes" id="UP000580654">
    <property type="component" value="Unassembled WGS sequence"/>
</dbReference>
<dbReference type="EC" id="4.99.1.4" evidence="18"/>
<dbReference type="Gene3D" id="1.10.8.210">
    <property type="entry name" value="Sirohaem synthase, dimerisation domain"/>
    <property type="match status" value="1"/>
</dbReference>
<dbReference type="NCBIfam" id="NF004790">
    <property type="entry name" value="PRK06136.1"/>
    <property type="match status" value="1"/>
</dbReference>
<evidence type="ECO:0000256" key="13">
    <source>
        <dbReference type="ARBA" id="ARBA00047561"/>
    </source>
</evidence>